<dbReference type="Proteomes" id="UP000530660">
    <property type="component" value="Unassembled WGS sequence"/>
</dbReference>
<dbReference type="SUPFAM" id="SSF56219">
    <property type="entry name" value="DNase I-like"/>
    <property type="match status" value="1"/>
</dbReference>
<dbReference type="InterPro" id="IPR036691">
    <property type="entry name" value="Endo/exonu/phosph_ase_sf"/>
</dbReference>
<dbReference type="PANTHER" id="PTHR12121:SF31">
    <property type="entry name" value="FAMILY PROTEIN, PUTATIVE, EXPRESSED-RELATED"/>
    <property type="match status" value="1"/>
</dbReference>
<accession>A0A7J7INY7</accession>
<evidence type="ECO:0000313" key="4">
    <source>
        <dbReference type="Proteomes" id="UP000530660"/>
    </source>
</evidence>
<keyword evidence="1" id="KW-0732">Signal</keyword>
<dbReference type="AlphaFoldDB" id="A0A7J7INY7"/>
<comment type="caution">
    <text evidence="3">The sequence shown here is derived from an EMBL/GenBank/DDBJ whole genome shotgun (WGS) entry which is preliminary data.</text>
</comment>
<protein>
    <recommendedName>
        <fullName evidence="2">Endonuclease/exonuclease/phosphatase domain-containing protein</fullName>
    </recommendedName>
</protein>
<dbReference type="EMBL" id="VWRR01000002">
    <property type="protein sequence ID" value="KAF6004738.1"/>
    <property type="molecule type" value="Genomic_DNA"/>
</dbReference>
<feature type="signal peptide" evidence="1">
    <location>
        <begin position="1"/>
        <end position="30"/>
    </location>
</feature>
<keyword evidence="4" id="KW-1185">Reference proteome</keyword>
<feature type="chain" id="PRO_5029513272" description="Endonuclease/exonuclease/phosphatase domain-containing protein" evidence="1">
    <location>
        <begin position="31"/>
        <end position="312"/>
    </location>
</feature>
<dbReference type="Pfam" id="PF03372">
    <property type="entry name" value="Exo_endo_phos"/>
    <property type="match status" value="1"/>
</dbReference>
<evidence type="ECO:0000313" key="3">
    <source>
        <dbReference type="EMBL" id="KAF6004738.1"/>
    </source>
</evidence>
<dbReference type="PANTHER" id="PTHR12121">
    <property type="entry name" value="CARBON CATABOLITE REPRESSOR PROTEIN 4"/>
    <property type="match status" value="1"/>
</dbReference>
<dbReference type="InterPro" id="IPR050410">
    <property type="entry name" value="CCR4/nocturin_mRNA_transcr"/>
</dbReference>
<feature type="domain" description="Endonuclease/exonuclease/phosphatase" evidence="2">
    <location>
        <begin position="75"/>
        <end position="296"/>
    </location>
</feature>
<sequence>MKSSSPQERNRTSPLHFSFLTFNLLAPCYAVRPPAVCARSGSSAVAENAPEWLDPQHWRNRAEHLCAFLCTDNGATPSNEKLERMLSETLAEIICLQEYTFEPAFEELFQRWFPESTFQWIKAKRPGKKRDGLVILFRRHHFRVHGWQCFALNPLGDRIGLLVHLVPIRAPHVHLFVANVHLTFPHHPWDTLTRKLQARTIHRVIPRYRLAVLCGDWNTLSLEDPILEYLETVGYSRCRLPERTITHLTHDGRQICCDHIFIDGAQQNVIAEAQLLPPDLRHDEWPQADVYDLSDHRPVRVELTLESERCSL</sequence>
<evidence type="ECO:0000259" key="2">
    <source>
        <dbReference type="Pfam" id="PF03372"/>
    </source>
</evidence>
<reference evidence="3 4" key="1">
    <citation type="journal article" date="2020" name="J. Phycol.">
        <title>Comparative genome analysis reveals Cyanidiococcus gen. nov., a new extremophilic red algal genus sister to Cyanidioschyzon (Cyanidioschyzonaceae, Rhodophyta).</title>
        <authorList>
            <person name="Liu S.-L."/>
            <person name="Chiang Y.-R."/>
            <person name="Yoon H.S."/>
            <person name="Fu H.-Y."/>
        </authorList>
    </citation>
    <scope>NUCLEOTIDE SEQUENCE [LARGE SCALE GENOMIC DNA]</scope>
    <source>
        <strain evidence="3 4">THAL066</strain>
    </source>
</reference>
<evidence type="ECO:0000256" key="1">
    <source>
        <dbReference type="SAM" id="SignalP"/>
    </source>
</evidence>
<dbReference type="InterPro" id="IPR005135">
    <property type="entry name" value="Endo/exonuclease/phosphatase"/>
</dbReference>
<dbReference type="GO" id="GO:0000175">
    <property type="term" value="F:3'-5'-RNA exonuclease activity"/>
    <property type="evidence" value="ECO:0007669"/>
    <property type="project" value="TreeGrafter"/>
</dbReference>
<gene>
    <name evidence="3" type="ORF">F1559_000710</name>
</gene>
<organism evidence="3 4">
    <name type="scientific">Cyanidiococcus yangmingshanensis</name>
    <dbReference type="NCBI Taxonomy" id="2690220"/>
    <lineage>
        <taxon>Eukaryota</taxon>
        <taxon>Rhodophyta</taxon>
        <taxon>Bangiophyceae</taxon>
        <taxon>Cyanidiales</taxon>
        <taxon>Cyanidiaceae</taxon>
        <taxon>Cyanidiococcus</taxon>
    </lineage>
</organism>
<name>A0A7J7INY7_9RHOD</name>
<proteinExistence type="predicted"/>
<dbReference type="Gene3D" id="3.60.10.10">
    <property type="entry name" value="Endonuclease/exonuclease/phosphatase"/>
    <property type="match status" value="1"/>
</dbReference>
<dbReference type="OrthoDB" id="5941at2759"/>